<evidence type="ECO:0000313" key="3">
    <source>
        <dbReference type="EMBL" id="EEQ63922.1"/>
    </source>
</evidence>
<feature type="domain" description="Glycosyl transferase family 1" evidence="1">
    <location>
        <begin position="189"/>
        <end position="344"/>
    </location>
</feature>
<dbReference type="InterPro" id="IPR001296">
    <property type="entry name" value="Glyco_trans_1"/>
</dbReference>
<dbReference type="Proteomes" id="UP000003953">
    <property type="component" value="Unassembled WGS sequence"/>
</dbReference>
<dbReference type="InterPro" id="IPR028098">
    <property type="entry name" value="Glyco_trans_4-like_N"/>
</dbReference>
<dbReference type="Pfam" id="PF00534">
    <property type="entry name" value="Glycos_transf_1"/>
    <property type="match status" value="1"/>
</dbReference>
<sequence length="370" mass="42545">MGVMKIVFVIDVMRKGGGAQKVISILLPILQNNGFFVELIVLKKTTQLLEIPNIKRHYILCNESQSLVSNSFFILEQMTQIAKDADLICSFMDFATSYFVGLSAKILLKPYYVFVRCEPSYVVKTFSQAMINQKLYSLCLQGAQKVICNSNSSLRDIVENFGVKEEKGEVLYNPIDFRSLEILANRGQKIQRVDKEIICVSVGRLHSQKNYHILLEACRVLQERRENIRFFIIGEGELRTELENKKKEYNLVNLEFLGYHANMYGFLKSADIFLHLSATEGFPNAVLEAASFSKPLILSNIRPHREVFEKNALFFEVDDVEGLCECIKAMEDEEVREHFSLTARQCVESFSYERFEKEVLEEFRAFGKPS</sequence>
<name>C5F118_9HELI</name>
<dbReference type="Pfam" id="PF13439">
    <property type="entry name" value="Glyco_transf_4"/>
    <property type="match status" value="1"/>
</dbReference>
<keyword evidence="3" id="KW-0328">Glycosyltransferase</keyword>
<gene>
    <name evidence="3" type="ORF">HPMG_01379</name>
</gene>
<dbReference type="CDD" id="cd03811">
    <property type="entry name" value="GT4_GT28_WabH-like"/>
    <property type="match status" value="1"/>
</dbReference>
<dbReference type="Gene3D" id="3.40.50.2000">
    <property type="entry name" value="Glycogen Phosphorylase B"/>
    <property type="match status" value="2"/>
</dbReference>
<dbReference type="SUPFAM" id="SSF53756">
    <property type="entry name" value="UDP-Glycosyltransferase/glycogen phosphorylase"/>
    <property type="match status" value="1"/>
</dbReference>
<keyword evidence="3" id="KW-0808">Transferase</keyword>
<dbReference type="eggNOG" id="COG0438">
    <property type="taxonomic scope" value="Bacteria"/>
</dbReference>
<feature type="domain" description="Glycosyltransferase subfamily 4-like N-terminal" evidence="2">
    <location>
        <begin position="17"/>
        <end position="176"/>
    </location>
</feature>
<dbReference type="EMBL" id="DS990444">
    <property type="protein sequence ID" value="EEQ63922.1"/>
    <property type="molecule type" value="Genomic_DNA"/>
</dbReference>
<dbReference type="EC" id="2.4.-.-" evidence="3"/>
<dbReference type="GO" id="GO:0016757">
    <property type="term" value="F:glycosyltransferase activity"/>
    <property type="evidence" value="ECO:0007669"/>
    <property type="project" value="UniProtKB-KW"/>
</dbReference>
<accession>C5F118</accession>
<evidence type="ECO:0000313" key="4">
    <source>
        <dbReference type="Proteomes" id="UP000003953"/>
    </source>
</evidence>
<reference evidence="4" key="1">
    <citation type="journal article" date="2014" name="Genome Announc.">
        <title>Draft genome sequences of six enterohepatic helicobacter species isolated from humans and one from rhesus macaques.</title>
        <authorList>
            <person name="Shen Z."/>
            <person name="Sheh A."/>
            <person name="Young S.K."/>
            <person name="Abouelliel A."/>
            <person name="Ward D.V."/>
            <person name="Earl A.M."/>
            <person name="Fox J.G."/>
        </authorList>
    </citation>
    <scope>NUCLEOTIDE SEQUENCE [LARGE SCALE GENOMIC DNA]</scope>
    <source>
        <strain evidence="4">MIT 98-5489</strain>
    </source>
</reference>
<evidence type="ECO:0000259" key="2">
    <source>
        <dbReference type="Pfam" id="PF13439"/>
    </source>
</evidence>
<organism evidence="3 4">
    <name type="scientific">Helicobacter pullorum MIT 98-5489</name>
    <dbReference type="NCBI Taxonomy" id="537972"/>
    <lineage>
        <taxon>Bacteria</taxon>
        <taxon>Pseudomonadati</taxon>
        <taxon>Campylobacterota</taxon>
        <taxon>Epsilonproteobacteria</taxon>
        <taxon>Campylobacterales</taxon>
        <taxon>Helicobacteraceae</taxon>
        <taxon>Helicobacter</taxon>
    </lineage>
</organism>
<proteinExistence type="predicted"/>
<dbReference type="PANTHER" id="PTHR46401">
    <property type="entry name" value="GLYCOSYLTRANSFERASE WBBK-RELATED"/>
    <property type="match status" value="1"/>
</dbReference>
<dbReference type="PANTHER" id="PTHR46401:SF8">
    <property type="entry name" value="BLL6006 PROTEIN"/>
    <property type="match status" value="1"/>
</dbReference>
<dbReference type="HOGENOM" id="CLU_009583_0_0_7"/>
<dbReference type="AlphaFoldDB" id="C5F118"/>
<evidence type="ECO:0000259" key="1">
    <source>
        <dbReference type="Pfam" id="PF00534"/>
    </source>
</evidence>
<protein>
    <submittedName>
        <fullName evidence="3">Glycosyltransferase, group 1 family protein</fullName>
        <ecNumber evidence="3">2.4.-.-</ecNumber>
    </submittedName>
</protein>
<keyword evidence="4" id="KW-1185">Reference proteome</keyword>